<dbReference type="GO" id="GO:0005524">
    <property type="term" value="F:ATP binding"/>
    <property type="evidence" value="ECO:0007669"/>
    <property type="project" value="UniProtKB-KW"/>
</dbReference>
<dbReference type="EMBL" id="DS022312">
    <property type="protein sequence ID" value="OAJ44427.1"/>
    <property type="molecule type" value="Genomic_DNA"/>
</dbReference>
<dbReference type="STRING" id="403673.A0A177WWJ8"/>
<dbReference type="PIRSF" id="PIRSF000850">
    <property type="entry name" value="Phospholipase_D_PSS"/>
    <property type="match status" value="1"/>
</dbReference>
<dbReference type="UniPathway" id="UPA00084">
    <property type="reaction ID" value="UER00503"/>
</dbReference>
<dbReference type="SMART" id="SM00155">
    <property type="entry name" value="PLDc"/>
    <property type="match status" value="2"/>
</dbReference>
<dbReference type="Proteomes" id="UP000077115">
    <property type="component" value="Unassembled WGS sequence"/>
</dbReference>
<evidence type="ECO:0000256" key="5">
    <source>
        <dbReference type="ARBA" id="ARBA00022737"/>
    </source>
</evidence>
<evidence type="ECO:0000256" key="8">
    <source>
        <dbReference type="ARBA" id="ARBA00023264"/>
    </source>
</evidence>
<organism evidence="12 13">
    <name type="scientific">Batrachochytrium dendrobatidis (strain JEL423)</name>
    <dbReference type="NCBI Taxonomy" id="403673"/>
    <lineage>
        <taxon>Eukaryota</taxon>
        <taxon>Fungi</taxon>
        <taxon>Fungi incertae sedis</taxon>
        <taxon>Chytridiomycota</taxon>
        <taxon>Chytridiomycota incertae sedis</taxon>
        <taxon>Chytridiomycetes</taxon>
        <taxon>Rhizophydiales</taxon>
        <taxon>Rhizophydiales incertae sedis</taxon>
        <taxon>Batrachochytrium</taxon>
    </lineage>
</organism>
<sequence>MVTDIASCLPLFPVSHDFIDIINEPAQFREALKKGIETARSRIVLASLYIGTTETDLIEELRMALQSNSQLRLIVLVDYFRGSRIEGNGKSTVNLLEPLRDLYPNQVQISLYKSPAAKRKWMGIVPQRFNEIFGLQHIKAYVFDDDVLISGANISKDYFTNRQDRYVLFRKAGDMALYFTELIQTLANLSEASLKISESRKEYLDRVHNTLESFSAVWLKKTQIFRNQFNTIFKDNLTDSDGCTFAAPALQLGCVGIRYDQKAMLCALSLAREAPDYHISIASGYLNFPSVYRDVLYQSKSDIEVLCSSPQANGFFNSRGISKFVPAAYSYLEWLFGQEFSKRNKWALVRIFEFYRADWTWHAKGLWMYQHADPQSPYVTTIGSSNMNQRSLELDMEAQVYLFTRNSLVRTRFNQNFAHLQSYTKNVQLETIRNRRVPTLVKFCARMLRTMF</sequence>
<dbReference type="GO" id="GO:0032049">
    <property type="term" value="P:cardiolipin biosynthetic process"/>
    <property type="evidence" value="ECO:0007669"/>
    <property type="project" value="InterPro"/>
</dbReference>
<dbReference type="InterPro" id="IPR016270">
    <property type="entry name" value="PGS1"/>
</dbReference>
<evidence type="ECO:0000313" key="13">
    <source>
        <dbReference type="Proteomes" id="UP000077115"/>
    </source>
</evidence>
<dbReference type="InterPro" id="IPR001736">
    <property type="entry name" value="PLipase_D/transphosphatidylase"/>
</dbReference>
<comment type="subcellular location">
    <subcellularLocation>
        <location evidence="10">Mitochondrion</location>
    </subcellularLocation>
</comment>
<dbReference type="VEuPathDB" id="FungiDB:BDEG_27655"/>
<keyword evidence="5" id="KW-0677">Repeat</keyword>
<dbReference type="GO" id="GO:0005739">
    <property type="term" value="C:mitochondrion"/>
    <property type="evidence" value="ECO:0007669"/>
    <property type="project" value="UniProtKB-SubCell"/>
</dbReference>
<proteinExistence type="inferred from homology"/>
<accession>A0A177WWJ8</accession>
<evidence type="ECO:0000256" key="2">
    <source>
        <dbReference type="ARBA" id="ARBA00010682"/>
    </source>
</evidence>
<evidence type="ECO:0000256" key="9">
    <source>
        <dbReference type="ARBA" id="ARBA00048586"/>
    </source>
</evidence>
<comment type="pathway">
    <text evidence="1 10">Phospholipid metabolism; phosphatidylglycerol biosynthesis; phosphatidylglycerol from CDP-diacylglycerol: step 1/2.</text>
</comment>
<evidence type="ECO:0000256" key="3">
    <source>
        <dbReference type="ARBA" id="ARBA00022516"/>
    </source>
</evidence>
<dbReference type="AlphaFoldDB" id="A0A177WWJ8"/>
<comment type="similarity">
    <text evidence="2 10">Belongs to the CDP-alcohol phosphatidyltransferase class-II family.</text>
</comment>
<keyword evidence="10" id="KW-0067">ATP-binding</keyword>
<keyword evidence="4 10" id="KW-0808">Transferase</keyword>
<comment type="catalytic activity">
    <reaction evidence="9 10">
        <text>a CDP-1,2-diacyl-sn-glycerol + sn-glycerol 3-phosphate = a 1,2-diacyl-sn-glycero-3-phospho-(1'-sn-glycero-3'-phosphate) + CMP + H(+)</text>
        <dbReference type="Rhea" id="RHEA:12593"/>
        <dbReference type="ChEBI" id="CHEBI:15378"/>
        <dbReference type="ChEBI" id="CHEBI:57597"/>
        <dbReference type="ChEBI" id="CHEBI:58332"/>
        <dbReference type="ChEBI" id="CHEBI:60110"/>
        <dbReference type="ChEBI" id="CHEBI:60377"/>
        <dbReference type="EC" id="2.7.8.5"/>
    </reaction>
</comment>
<comment type="function">
    <text evidence="10">Functions in the biosynthesis of the anionic phospholipids phosphatidylglycerol and cardiolipin.</text>
</comment>
<evidence type="ECO:0000256" key="1">
    <source>
        <dbReference type="ARBA" id="ARBA00005042"/>
    </source>
</evidence>
<evidence type="ECO:0000256" key="6">
    <source>
        <dbReference type="ARBA" id="ARBA00023098"/>
    </source>
</evidence>
<reference evidence="12 13" key="2">
    <citation type="submission" date="2016-05" db="EMBL/GenBank/DDBJ databases">
        <title>Lineage-specific infection strategies underlie the spectrum of fungal disease in amphibians.</title>
        <authorList>
            <person name="Cuomo C.A."/>
            <person name="Farrer R.A."/>
            <person name="James T."/>
            <person name="Longcore J."/>
            <person name="Birren B."/>
        </authorList>
    </citation>
    <scope>NUCLEOTIDE SEQUENCE [LARGE SCALE GENOMIC DNA]</scope>
    <source>
        <strain evidence="12 13">JEL423</strain>
    </source>
</reference>
<name>A0A177WWJ8_BATDL</name>
<keyword evidence="7 10" id="KW-0594">Phospholipid biosynthesis</keyword>
<keyword evidence="3 10" id="KW-0444">Lipid biosynthesis</keyword>
<keyword evidence="6 10" id="KW-0443">Lipid metabolism</keyword>
<dbReference type="PANTHER" id="PTHR12586:SF1">
    <property type="entry name" value="CDP-DIACYLGLYCEROL--GLYCEROL-3-PHOSPHATE 3-PHOSPHATIDYLTRANSFERASE, MITOCHONDRIAL"/>
    <property type="match status" value="1"/>
</dbReference>
<evidence type="ECO:0000256" key="10">
    <source>
        <dbReference type="RuleBase" id="RU365024"/>
    </source>
</evidence>
<dbReference type="SUPFAM" id="SSF56024">
    <property type="entry name" value="Phospholipase D/nuclease"/>
    <property type="match status" value="1"/>
</dbReference>
<dbReference type="GO" id="GO:0008444">
    <property type="term" value="F:CDP-diacylglycerol-glycerol-3-phosphate 3-phosphatidyltransferase activity"/>
    <property type="evidence" value="ECO:0007669"/>
    <property type="project" value="UniProtKB-EC"/>
</dbReference>
<dbReference type="eggNOG" id="KOG3964">
    <property type="taxonomic scope" value="Eukaryota"/>
</dbReference>
<dbReference type="OrthoDB" id="10250191at2759"/>
<gene>
    <name evidence="12" type="ORF">BDEG_27655</name>
</gene>
<evidence type="ECO:0000313" key="12">
    <source>
        <dbReference type="EMBL" id="OAJ44427.1"/>
    </source>
</evidence>
<dbReference type="PANTHER" id="PTHR12586">
    <property type="entry name" value="CDP-DIACYLGLYCEROL--SERINE O-PHOSPHATIDYLTRANSFERASE"/>
    <property type="match status" value="1"/>
</dbReference>
<dbReference type="CDD" id="cd09137">
    <property type="entry name" value="PLDc_PGS1_euk_2"/>
    <property type="match status" value="1"/>
</dbReference>
<reference evidence="12 13" key="1">
    <citation type="submission" date="2006-10" db="EMBL/GenBank/DDBJ databases">
        <title>The Genome Sequence of Batrachochytrium dendrobatidis JEL423.</title>
        <authorList>
            <consortium name="The Broad Institute Genome Sequencing Platform"/>
            <person name="Birren B."/>
            <person name="Lander E."/>
            <person name="Galagan J."/>
            <person name="Cuomo C."/>
            <person name="Devon K."/>
            <person name="Jaffe D."/>
            <person name="Butler J."/>
            <person name="Alvarez P."/>
            <person name="Gnerre S."/>
            <person name="Grabherr M."/>
            <person name="Kleber M."/>
            <person name="Mauceli E."/>
            <person name="Brockman W."/>
            <person name="Young S."/>
            <person name="LaButti K."/>
            <person name="Sykes S."/>
            <person name="DeCaprio D."/>
            <person name="Crawford M."/>
            <person name="Koehrsen M."/>
            <person name="Engels R."/>
            <person name="Montgomery P."/>
            <person name="Pearson M."/>
            <person name="Howarth C."/>
            <person name="Larson L."/>
            <person name="White J."/>
            <person name="O'Leary S."/>
            <person name="Kodira C."/>
            <person name="Zeng Q."/>
            <person name="Yandava C."/>
            <person name="Alvarado L."/>
            <person name="Longcore J."/>
            <person name="James T."/>
        </authorList>
    </citation>
    <scope>NUCLEOTIDE SEQUENCE [LARGE SCALE GENOMIC DNA]</scope>
    <source>
        <strain evidence="12 13">JEL423</strain>
    </source>
</reference>
<evidence type="ECO:0000256" key="7">
    <source>
        <dbReference type="ARBA" id="ARBA00023209"/>
    </source>
</evidence>
<keyword evidence="10" id="KW-0496">Mitochondrion</keyword>
<feature type="domain" description="PLD phosphodiesterase" evidence="11">
    <location>
        <begin position="132"/>
        <end position="158"/>
    </location>
</feature>
<protein>
    <recommendedName>
        <fullName evidence="10">CDP-diacylglycerol--glycerol-3-phosphate 3-phosphatidyltransferase</fullName>
        <ecNumber evidence="10">2.7.8.5</ecNumber>
    </recommendedName>
</protein>
<evidence type="ECO:0000259" key="11">
    <source>
        <dbReference type="PROSITE" id="PS50035"/>
    </source>
</evidence>
<dbReference type="EC" id="2.7.8.5" evidence="10"/>
<keyword evidence="8 10" id="KW-1208">Phospholipid metabolism</keyword>
<evidence type="ECO:0000256" key="4">
    <source>
        <dbReference type="ARBA" id="ARBA00022679"/>
    </source>
</evidence>
<keyword evidence="10" id="KW-0547">Nucleotide-binding</keyword>
<dbReference type="Gene3D" id="3.30.870.10">
    <property type="entry name" value="Endonuclease Chain A"/>
    <property type="match status" value="2"/>
</dbReference>
<dbReference type="PROSITE" id="PS50035">
    <property type="entry name" value="PLD"/>
    <property type="match status" value="1"/>
</dbReference>
<dbReference type="CDD" id="cd09135">
    <property type="entry name" value="PLDc_PGS1_euk_1"/>
    <property type="match status" value="1"/>
</dbReference>